<evidence type="ECO:0000313" key="8">
    <source>
        <dbReference type="Ensembl" id="ENSCSEP00000010934.1"/>
    </source>
</evidence>
<dbReference type="FunFam" id="2.30.30.140:FF:000018">
    <property type="entry name" value="Serine/threonine-protein kinase 31"/>
    <property type="match status" value="3"/>
</dbReference>
<keyword evidence="1" id="KW-0479">Metal-binding</keyword>
<feature type="region of interest" description="Disordered" evidence="5">
    <location>
        <begin position="40"/>
        <end position="70"/>
    </location>
</feature>
<keyword evidence="3" id="KW-0862">Zinc</keyword>
<dbReference type="InterPro" id="IPR047377">
    <property type="entry name" value="Tudor_TDRD1_rpt2"/>
</dbReference>
<evidence type="ECO:0000256" key="2">
    <source>
        <dbReference type="ARBA" id="ARBA00022771"/>
    </source>
</evidence>
<dbReference type="Pfam" id="PF00567">
    <property type="entry name" value="TUDOR"/>
    <property type="match status" value="4"/>
</dbReference>
<accession>A0A3P8V9W6</accession>
<feature type="compositionally biased region" description="Polar residues" evidence="5">
    <location>
        <begin position="823"/>
        <end position="835"/>
    </location>
</feature>
<dbReference type="GO" id="GO:0030719">
    <property type="term" value="P:P granule organization"/>
    <property type="evidence" value="ECO:0007669"/>
    <property type="project" value="Ensembl"/>
</dbReference>
<evidence type="ECO:0000256" key="3">
    <source>
        <dbReference type="ARBA" id="ARBA00022833"/>
    </source>
</evidence>
<dbReference type="SUPFAM" id="SSF63748">
    <property type="entry name" value="Tudor/PWWP/MBT"/>
    <property type="match status" value="4"/>
</dbReference>
<name>A0A3P8V9W6_CYNSE</name>
<feature type="region of interest" description="Disordered" evidence="5">
    <location>
        <begin position="809"/>
        <end position="847"/>
    </location>
</feature>
<feature type="domain" description="MYND-type" evidence="7">
    <location>
        <begin position="111"/>
        <end position="137"/>
    </location>
</feature>
<reference evidence="8" key="3">
    <citation type="submission" date="2025-09" db="UniProtKB">
        <authorList>
            <consortium name="Ensembl"/>
        </authorList>
    </citation>
    <scope>IDENTIFICATION</scope>
</reference>
<dbReference type="Proteomes" id="UP000265120">
    <property type="component" value="Chromosome 8"/>
</dbReference>
<dbReference type="FunCoup" id="A0A3P8V9W6">
    <property type="interactions" value="772"/>
</dbReference>
<dbReference type="SUPFAM" id="SSF144232">
    <property type="entry name" value="HIT/MYND zinc finger-like"/>
    <property type="match status" value="1"/>
</dbReference>
<evidence type="ECO:0000256" key="5">
    <source>
        <dbReference type="SAM" id="MobiDB-lite"/>
    </source>
</evidence>
<dbReference type="SMART" id="SM00333">
    <property type="entry name" value="TUDOR"/>
    <property type="match status" value="4"/>
</dbReference>
<evidence type="ECO:0000259" key="6">
    <source>
        <dbReference type="PROSITE" id="PS50304"/>
    </source>
</evidence>
<dbReference type="PROSITE" id="PS50304">
    <property type="entry name" value="TUDOR"/>
    <property type="match status" value="4"/>
</dbReference>
<feature type="domain" description="Tudor" evidence="6">
    <location>
        <begin position="448"/>
        <end position="507"/>
    </location>
</feature>
<dbReference type="GO" id="GO:0034584">
    <property type="term" value="F:piRNA binding"/>
    <property type="evidence" value="ECO:0007669"/>
    <property type="project" value="Ensembl"/>
</dbReference>
<organism evidence="8 9">
    <name type="scientific">Cynoglossus semilaevis</name>
    <name type="common">Tongue sole</name>
    <dbReference type="NCBI Taxonomy" id="244447"/>
    <lineage>
        <taxon>Eukaryota</taxon>
        <taxon>Metazoa</taxon>
        <taxon>Chordata</taxon>
        <taxon>Craniata</taxon>
        <taxon>Vertebrata</taxon>
        <taxon>Euteleostomi</taxon>
        <taxon>Actinopterygii</taxon>
        <taxon>Neopterygii</taxon>
        <taxon>Teleostei</taxon>
        <taxon>Neoteleostei</taxon>
        <taxon>Acanthomorphata</taxon>
        <taxon>Carangaria</taxon>
        <taxon>Pleuronectiformes</taxon>
        <taxon>Pleuronectoidei</taxon>
        <taxon>Cynoglossidae</taxon>
        <taxon>Cynoglossinae</taxon>
        <taxon>Cynoglossus</taxon>
    </lineage>
</organism>
<dbReference type="Gene3D" id="2.40.50.90">
    <property type="match status" value="3"/>
</dbReference>
<reference evidence="8" key="2">
    <citation type="submission" date="2025-08" db="UniProtKB">
        <authorList>
            <consortium name="Ensembl"/>
        </authorList>
    </citation>
    <scope>IDENTIFICATION</scope>
</reference>
<dbReference type="Ensembl" id="ENSCSET00000011063.1">
    <property type="protein sequence ID" value="ENSCSEP00000010934.1"/>
    <property type="gene ID" value="ENSCSEG00000006983.1"/>
</dbReference>
<dbReference type="GO" id="GO:0008270">
    <property type="term" value="F:zinc ion binding"/>
    <property type="evidence" value="ECO:0007669"/>
    <property type="project" value="UniProtKB-KW"/>
</dbReference>
<dbReference type="PROSITE" id="PS50865">
    <property type="entry name" value="ZF_MYND_2"/>
    <property type="match status" value="1"/>
</dbReference>
<dbReference type="PANTHER" id="PTHR22948">
    <property type="entry name" value="TUDOR DOMAIN CONTAINING PROTEIN"/>
    <property type="match status" value="1"/>
</dbReference>
<feature type="domain" description="Tudor" evidence="6">
    <location>
        <begin position="665"/>
        <end position="721"/>
    </location>
</feature>
<dbReference type="InterPro" id="IPR050621">
    <property type="entry name" value="Tudor_domain_containing"/>
</dbReference>
<dbReference type="InParanoid" id="A0A3P8V9W6"/>
<dbReference type="AlphaFoldDB" id="A0A3P8V9W6"/>
<dbReference type="STRING" id="244447.ENSCSEP00000010934"/>
<reference evidence="8 9" key="1">
    <citation type="journal article" date="2014" name="Nat. Genet.">
        <title>Whole-genome sequence of a flatfish provides insights into ZW sex chromosome evolution and adaptation to a benthic lifestyle.</title>
        <authorList>
            <person name="Chen S."/>
            <person name="Zhang G."/>
            <person name="Shao C."/>
            <person name="Huang Q."/>
            <person name="Liu G."/>
            <person name="Zhang P."/>
            <person name="Song W."/>
            <person name="An N."/>
            <person name="Chalopin D."/>
            <person name="Volff J.N."/>
            <person name="Hong Y."/>
            <person name="Li Q."/>
            <person name="Sha Z."/>
            <person name="Zhou H."/>
            <person name="Xie M."/>
            <person name="Yu Q."/>
            <person name="Liu Y."/>
            <person name="Xiang H."/>
            <person name="Wang N."/>
            <person name="Wu K."/>
            <person name="Yang C."/>
            <person name="Zhou Q."/>
            <person name="Liao X."/>
            <person name="Yang L."/>
            <person name="Hu Q."/>
            <person name="Zhang J."/>
            <person name="Meng L."/>
            <person name="Jin L."/>
            <person name="Tian Y."/>
            <person name="Lian J."/>
            <person name="Yang J."/>
            <person name="Miao G."/>
            <person name="Liu S."/>
            <person name="Liang Z."/>
            <person name="Yan F."/>
            <person name="Li Y."/>
            <person name="Sun B."/>
            <person name="Zhang H."/>
            <person name="Zhang J."/>
            <person name="Zhu Y."/>
            <person name="Du M."/>
            <person name="Zhao Y."/>
            <person name="Schartl M."/>
            <person name="Tang Q."/>
            <person name="Wang J."/>
        </authorList>
    </citation>
    <scope>NUCLEOTIDE SEQUENCE</scope>
</reference>
<dbReference type="Gene3D" id="6.10.140.2220">
    <property type="match status" value="1"/>
</dbReference>
<feature type="domain" description="Tudor" evidence="6">
    <location>
        <begin position="916"/>
        <end position="974"/>
    </location>
</feature>
<evidence type="ECO:0000256" key="4">
    <source>
        <dbReference type="PROSITE-ProRule" id="PRU00134"/>
    </source>
</evidence>
<proteinExistence type="predicted"/>
<protein>
    <submittedName>
        <fullName evidence="8">Tudor domain containing 1</fullName>
    </submittedName>
</protein>
<feature type="compositionally biased region" description="Basic and acidic residues" evidence="5">
    <location>
        <begin position="809"/>
        <end position="822"/>
    </location>
</feature>
<evidence type="ECO:0000313" key="9">
    <source>
        <dbReference type="Proteomes" id="UP000265120"/>
    </source>
</evidence>
<dbReference type="InterPro" id="IPR002999">
    <property type="entry name" value="Tudor"/>
</dbReference>
<feature type="compositionally biased region" description="Low complexity" evidence="5">
    <location>
        <begin position="47"/>
        <end position="57"/>
    </location>
</feature>
<keyword evidence="9" id="KW-1185">Reference proteome</keyword>
<dbReference type="GeneTree" id="ENSGT00940000158754"/>
<evidence type="ECO:0000259" key="7">
    <source>
        <dbReference type="PROSITE" id="PS50865"/>
    </source>
</evidence>
<dbReference type="Gene3D" id="2.30.30.140">
    <property type="match status" value="4"/>
</dbReference>
<feature type="domain" description="Tudor" evidence="6">
    <location>
        <begin position="221"/>
        <end position="281"/>
    </location>
</feature>
<dbReference type="InterPro" id="IPR035437">
    <property type="entry name" value="SNase_OB-fold_sf"/>
</dbReference>
<evidence type="ECO:0000256" key="1">
    <source>
        <dbReference type="ARBA" id="ARBA00022723"/>
    </source>
</evidence>
<dbReference type="PANTHER" id="PTHR22948:SF4">
    <property type="entry name" value="TUDOR DOMAIN-CONTAINING PROTEIN 1"/>
    <property type="match status" value="1"/>
</dbReference>
<keyword evidence="2 4" id="KW-0863">Zinc-finger</keyword>
<dbReference type="CDD" id="cd20409">
    <property type="entry name" value="Tudor_TDRD1_rpt2"/>
    <property type="match status" value="1"/>
</dbReference>
<dbReference type="InterPro" id="IPR002893">
    <property type="entry name" value="Znf_MYND"/>
</dbReference>
<sequence length="1118" mass="124325">MTQYLKYDEKSVVAFIIYILCNNRLTLVMNRHFSRNMVEPNLPLRKPSSSPTHTRTSSTHRKLSGIGATGGKVPPSNLNVTGGEYFYQSVVLQYYHVTKLIWRGLMTGHFQCKCCQSASYCSIVCQTKDWKLHKHCCRLVDPETVEEKPQDITDTSVSSHPTRQIKVMELEHLATASVLEFYSPGRFYVQGQGSKQQETLLIISKSLQKGRDKGPSMTPYLPCVGEICGVQFSYDLHWYRGLVQTLTADQKMAKILYIDFGNEENVPVDRIKPLCTSIKPFPPCAIECCIFGVVPSADTWSKECCLAVRQLLTGNMVIIQPLDILQNGHIHAVEVLLPAGNKLSRILLQHGFAKEEPSKPTQHDINTVTSVALENVKLCSDDNNDNSWARPPEPLRQAVGDSFSAVITHLQSPDEIIVQKVEQAGVIQELQLNLRDHCWQLPVPLNFRPAPGTVCCAQFSEDNQWYRAKVLSYPSEEHVCVDYLDFGNSEMAKLEHLRPISAPLLAVPIQAIPCGLAGVRPIGDRWSEGCLVDLQQRVSNRLLCIKIQEVQEDKVLVDMIDESSDPQANIAELLVAGAYAAQLPVTISTDQEKPVQPHVSTASLEPLWSFTEVPSDGQRVALLTSFVVNPGEFYCWIDNPKDRQMLRDVEAELKLHCEADNALFEPKVGEPCCAMSDRSWYRAIVKRLQGNLVSVNLVDYGYTIQVERQHLRYIKPQLLTLPFQSLRCWLSGVEPLGSEWTSEAMLWFQNLVDGKLLSARFLCITEQGHCVELESEGRNVAAALISELLSKDCKALSTVTFANTGCVAKNKESTRENEDREIQSQASNPTSTNEPPNEAQAPLPPEAPSFKEDWKTLELPLKESFKPNVVAVISPSLFYLLVTSPDDQQKLQLLMEEIAAYCSSEQVSKYSAAAIRASPGAACCAQFSYDNKWYRAVILEVGENEISVVYADFGNTETVPFSRILPIPPHLLQLPFVIIRCSLAGVKPLPMDWPVEVKLMFRSTLVNCAHCTVQSFDGFSNVVSLTLSAESGGGDVLALVVNAVQTLYSCNGGLSSPEVSEQSDSSSPKSSNSVQFTSCCCCCSQIDHIEQELMKLSKWLMARLNTGSVLTNESVFLP</sequence>